<feature type="compositionally biased region" description="Basic and acidic residues" evidence="1">
    <location>
        <begin position="576"/>
        <end position="585"/>
    </location>
</feature>
<evidence type="ECO:0000313" key="4">
    <source>
        <dbReference type="Proteomes" id="UP000218288"/>
    </source>
</evidence>
<dbReference type="RefSeq" id="WP_096484871.1">
    <property type="nucleotide sequence ID" value="NZ_AP014809.1"/>
</dbReference>
<organism evidence="3 4">
    <name type="scientific">Methylorubrum populi</name>
    <dbReference type="NCBI Taxonomy" id="223967"/>
    <lineage>
        <taxon>Bacteria</taxon>
        <taxon>Pseudomonadati</taxon>
        <taxon>Pseudomonadota</taxon>
        <taxon>Alphaproteobacteria</taxon>
        <taxon>Hyphomicrobiales</taxon>
        <taxon>Methylobacteriaceae</taxon>
        <taxon>Methylorubrum</taxon>
    </lineage>
</organism>
<dbReference type="Pfam" id="PF09299">
    <property type="entry name" value="Mu-transpos_C"/>
    <property type="match status" value="1"/>
</dbReference>
<gene>
    <name evidence="3" type="ORF">MPPM_1945</name>
</gene>
<dbReference type="AlphaFoldDB" id="A0A160PGE7"/>
<dbReference type="InterPro" id="IPR001584">
    <property type="entry name" value="Integrase_cat-core"/>
</dbReference>
<dbReference type="InterPro" id="IPR015378">
    <property type="entry name" value="Transposase-like_Mu_C"/>
</dbReference>
<dbReference type="EMBL" id="AP014809">
    <property type="protein sequence ID" value="BAU90550.1"/>
    <property type="molecule type" value="Genomic_DNA"/>
</dbReference>
<dbReference type="GO" id="GO:0015074">
    <property type="term" value="P:DNA integration"/>
    <property type="evidence" value="ECO:0007669"/>
    <property type="project" value="InterPro"/>
</dbReference>
<evidence type="ECO:0000256" key="1">
    <source>
        <dbReference type="SAM" id="MobiDB-lite"/>
    </source>
</evidence>
<dbReference type="Proteomes" id="UP000218288">
    <property type="component" value="Chromosome"/>
</dbReference>
<evidence type="ECO:0000313" key="3">
    <source>
        <dbReference type="EMBL" id="BAU90550.1"/>
    </source>
</evidence>
<dbReference type="InterPro" id="IPR012337">
    <property type="entry name" value="RNaseH-like_sf"/>
</dbReference>
<feature type="domain" description="Integrase catalytic" evidence="2">
    <location>
        <begin position="227"/>
        <end position="430"/>
    </location>
</feature>
<dbReference type="PROSITE" id="PS50994">
    <property type="entry name" value="INTEGRASE"/>
    <property type="match status" value="1"/>
</dbReference>
<evidence type="ECO:0000259" key="2">
    <source>
        <dbReference type="PROSITE" id="PS50994"/>
    </source>
</evidence>
<protein>
    <submittedName>
        <fullName evidence="3">Urease subunit beta</fullName>
    </submittedName>
</protein>
<dbReference type="SUPFAM" id="SSF53098">
    <property type="entry name" value="Ribonuclease H-like"/>
    <property type="match status" value="1"/>
</dbReference>
<dbReference type="GO" id="GO:0003676">
    <property type="term" value="F:nucleic acid binding"/>
    <property type="evidence" value="ECO:0007669"/>
    <property type="project" value="InterPro"/>
</dbReference>
<reference evidence="3 4" key="1">
    <citation type="journal article" date="2016" name="Genome Announc.">
        <title>Complete Genome Sequence of Methylobacterium populi P-1M, Isolated from Pink-Pigmented Household Biofilm.</title>
        <authorList>
            <person name="Morohoshi T."/>
            <person name="Ikeda T."/>
        </authorList>
    </citation>
    <scope>NUCLEOTIDE SEQUENCE [LARGE SCALE GENOMIC DNA]</scope>
    <source>
        <strain evidence="3 4">P-1M</strain>
    </source>
</reference>
<dbReference type="Gene3D" id="3.30.420.10">
    <property type="entry name" value="Ribonuclease H-like superfamily/Ribonuclease H"/>
    <property type="match status" value="1"/>
</dbReference>
<dbReference type="OrthoDB" id="5287589at2"/>
<sequence length="632" mass="70788">MERSAFIRLAPSCEVRCGEATYRITHEIDLDSVLGENVATGERKRLKVADIEAVQPVAGGPAEKQRRASDISDKAWSVAEQRWAIIKPLVDRGIIPRAEVEAVAAQAKVDPSTIYRWLSDYSHSGHLSSLAPTTAGRPPGRTSLSPEVEAVIAGAIEDAFLTRQKLKPSDIIEKVEAACRQAKLPVPGKNTVRARIAALHPQLVLRRRGERAKADNLGKPVRGHFPGADKPLAVVQIDHTQLDVIVVEETTRLPMGRPWLTLAIDVYSRMVTGYHLSMERPNANAVGLCLSMSMLPKGPVLEALGVPGEWPVYGRLAKVMADNAKEFRGKLLARACRDWGIDLDFRPVKTPHYGGHIERLMGTTANEVRKLDGATFSNTRQREGYNSEGMASMTLGEVERYLVDFLTTTYHMRLHSEIAMTPRRRWQVGLLGDGVQPGAGLPEKIADAEKLRLDFTPCLERTIQRYGVEMDKIGYQDEVLYRWAGATDPDDPKRPRQFEFRRDPRDVSRIWFWDPEIQRYFAIPYRDLSHPSVSLWQIKAAKAELKRQGVLDVDEDQLFKAIARREGYAEEARAKTKAARREFHRASQVKPAPAAAPVQERQPSTPSPREDDGLFDTPPVIYGDIEPAEFQR</sequence>
<dbReference type="InterPro" id="IPR036397">
    <property type="entry name" value="RNaseH_sf"/>
</dbReference>
<proteinExistence type="predicted"/>
<name>A0A160PGE7_9HYPH</name>
<accession>A0A160PGE7</accession>
<feature type="region of interest" description="Disordered" evidence="1">
    <location>
        <begin position="576"/>
        <end position="632"/>
    </location>
</feature>